<reference evidence="1" key="1">
    <citation type="submission" date="2019-02" db="EMBL/GenBank/DDBJ databases">
        <authorList>
            <person name="Gruber-Vodicka R. H."/>
            <person name="Seah K. B. B."/>
        </authorList>
    </citation>
    <scope>NUCLEOTIDE SEQUENCE</scope>
    <source>
        <strain evidence="1">BECK_DK161</strain>
    </source>
</reference>
<dbReference type="EMBL" id="CAADEY010000016">
    <property type="protein sequence ID" value="VFJ46907.1"/>
    <property type="molecule type" value="Genomic_DNA"/>
</dbReference>
<protein>
    <submittedName>
        <fullName evidence="1">Uncharacterized protein</fullName>
    </submittedName>
</protein>
<evidence type="ECO:0000313" key="1">
    <source>
        <dbReference type="EMBL" id="VFJ46907.1"/>
    </source>
</evidence>
<gene>
    <name evidence="1" type="ORF">BECKDK2373C_GA0170839_101621</name>
</gene>
<proteinExistence type="predicted"/>
<dbReference type="AlphaFoldDB" id="A0A450S4Z6"/>
<accession>A0A450S4Z6</accession>
<name>A0A450S4Z6_9GAMM</name>
<sequence length="43" mass="5135">MGLFPEEHDPKPPLGIVIKCGPMNGWYYKSLWEWRDEMEQRGI</sequence>
<organism evidence="1">
    <name type="scientific">Candidatus Kentrum sp. DK</name>
    <dbReference type="NCBI Taxonomy" id="2126562"/>
    <lineage>
        <taxon>Bacteria</taxon>
        <taxon>Pseudomonadati</taxon>
        <taxon>Pseudomonadota</taxon>
        <taxon>Gammaproteobacteria</taxon>
        <taxon>Candidatus Kentrum</taxon>
    </lineage>
</organism>